<dbReference type="SUPFAM" id="SSF55781">
    <property type="entry name" value="GAF domain-like"/>
    <property type="match status" value="1"/>
</dbReference>
<accession>A0A8I0DS07</accession>
<dbReference type="Proteomes" id="UP000615234">
    <property type="component" value="Unassembled WGS sequence"/>
</dbReference>
<dbReference type="Pfam" id="PF00196">
    <property type="entry name" value="GerE"/>
    <property type="match status" value="1"/>
</dbReference>
<dbReference type="RefSeq" id="WP_118483741.1">
    <property type="nucleotide sequence ID" value="NZ_JACOOX010000003.1"/>
</dbReference>
<evidence type="ECO:0000313" key="5">
    <source>
        <dbReference type="EMBL" id="MBC5662633.1"/>
    </source>
</evidence>
<keyword evidence="6" id="KW-1185">Reference proteome</keyword>
<evidence type="ECO:0000256" key="2">
    <source>
        <dbReference type="ARBA" id="ARBA00023125"/>
    </source>
</evidence>
<dbReference type="InterPro" id="IPR036388">
    <property type="entry name" value="WH-like_DNA-bd_sf"/>
</dbReference>
<evidence type="ECO:0000256" key="3">
    <source>
        <dbReference type="ARBA" id="ARBA00023163"/>
    </source>
</evidence>
<evidence type="ECO:0000256" key="1">
    <source>
        <dbReference type="ARBA" id="ARBA00023015"/>
    </source>
</evidence>
<dbReference type="Gene3D" id="1.10.10.10">
    <property type="entry name" value="Winged helix-like DNA-binding domain superfamily/Winged helix DNA-binding domain"/>
    <property type="match status" value="1"/>
</dbReference>
<comment type="caution">
    <text evidence="5">The sequence shown here is derived from an EMBL/GenBank/DDBJ whole genome shotgun (WGS) entry which is preliminary data.</text>
</comment>
<organism evidence="5 6">
    <name type="scientific">Coprococcus hominis</name>
    <name type="common">ex Liu et al. 2022</name>
    <dbReference type="NCBI Taxonomy" id="2763039"/>
    <lineage>
        <taxon>Bacteria</taxon>
        <taxon>Bacillati</taxon>
        <taxon>Bacillota</taxon>
        <taxon>Clostridia</taxon>
        <taxon>Lachnospirales</taxon>
        <taxon>Lachnospiraceae</taxon>
        <taxon>Coprococcus</taxon>
    </lineage>
</organism>
<feature type="domain" description="HTH luxR-type" evidence="4">
    <location>
        <begin position="184"/>
        <end position="249"/>
    </location>
</feature>
<dbReference type="PROSITE" id="PS50043">
    <property type="entry name" value="HTH_LUXR_2"/>
    <property type="match status" value="1"/>
</dbReference>
<dbReference type="SMART" id="SM00421">
    <property type="entry name" value="HTH_LUXR"/>
    <property type="match status" value="1"/>
</dbReference>
<dbReference type="PRINTS" id="PR00038">
    <property type="entry name" value="HTHLUXR"/>
</dbReference>
<gene>
    <name evidence="5" type="ORF">H8S09_06940</name>
</gene>
<dbReference type="AlphaFoldDB" id="A0A8I0DS07"/>
<proteinExistence type="predicted"/>
<dbReference type="PANTHER" id="PTHR44688">
    <property type="entry name" value="DNA-BINDING TRANSCRIPTIONAL ACTIVATOR DEVR_DOSR"/>
    <property type="match status" value="1"/>
</dbReference>
<dbReference type="InterPro" id="IPR000792">
    <property type="entry name" value="Tscrpt_reg_LuxR_C"/>
</dbReference>
<sequence>MKTLETNDWLVMNSIIYKIYTTGDFDAMRTQFLEQIKTVIDFDSADFYLASSNEKENLERPVFLNCDEDLSDIYENMDYSRGIMFSGRSMVYRETDIISDEKRVQTEYYQRVYKPNNWHYALQMIFGRNKHFLGVVTLYRTIGKEDFTYEDVFLMDMLKDHMAYRLSQDRNNQMTSQEKMTLTQAVKTYDLTKREQTILQLLLQGMENTEICDHLSITVNTLKKHILNIYRKLGIRNRVQMFKLIKEKE</sequence>
<dbReference type="InterPro" id="IPR029016">
    <property type="entry name" value="GAF-like_dom_sf"/>
</dbReference>
<protein>
    <submittedName>
        <fullName evidence="5">Helix-turn-helix transcriptional regulator</fullName>
    </submittedName>
</protein>
<dbReference type="EMBL" id="JACOOX010000003">
    <property type="protein sequence ID" value="MBC5662633.1"/>
    <property type="molecule type" value="Genomic_DNA"/>
</dbReference>
<dbReference type="CDD" id="cd06170">
    <property type="entry name" value="LuxR_C_like"/>
    <property type="match status" value="1"/>
</dbReference>
<reference evidence="5 6" key="1">
    <citation type="submission" date="2020-08" db="EMBL/GenBank/DDBJ databases">
        <title>Genome public.</title>
        <authorList>
            <person name="Liu C."/>
            <person name="Sun Q."/>
        </authorList>
    </citation>
    <scope>NUCLEOTIDE SEQUENCE [LARGE SCALE GENOMIC DNA]</scope>
    <source>
        <strain evidence="5 6">NSJ-10</strain>
    </source>
</reference>
<name>A0A8I0DS07_9FIRM</name>
<keyword evidence="1" id="KW-0805">Transcription regulation</keyword>
<dbReference type="Gene3D" id="3.30.450.40">
    <property type="match status" value="1"/>
</dbReference>
<dbReference type="SUPFAM" id="SSF46894">
    <property type="entry name" value="C-terminal effector domain of the bipartite response regulators"/>
    <property type="match status" value="1"/>
</dbReference>
<keyword evidence="3" id="KW-0804">Transcription</keyword>
<dbReference type="GO" id="GO:0003677">
    <property type="term" value="F:DNA binding"/>
    <property type="evidence" value="ECO:0007669"/>
    <property type="project" value="UniProtKB-KW"/>
</dbReference>
<dbReference type="InterPro" id="IPR016032">
    <property type="entry name" value="Sig_transdc_resp-reg_C-effctor"/>
</dbReference>
<evidence type="ECO:0000259" key="4">
    <source>
        <dbReference type="PROSITE" id="PS50043"/>
    </source>
</evidence>
<keyword evidence="2" id="KW-0238">DNA-binding</keyword>
<dbReference type="PANTHER" id="PTHR44688:SF16">
    <property type="entry name" value="DNA-BINDING TRANSCRIPTIONAL ACTIVATOR DEVR_DOSR"/>
    <property type="match status" value="1"/>
</dbReference>
<evidence type="ECO:0000313" key="6">
    <source>
        <dbReference type="Proteomes" id="UP000615234"/>
    </source>
</evidence>
<dbReference type="GO" id="GO:0006355">
    <property type="term" value="P:regulation of DNA-templated transcription"/>
    <property type="evidence" value="ECO:0007669"/>
    <property type="project" value="InterPro"/>
</dbReference>